<sequence length="259" mass="29331">MKGINKVSFAFLVSVLMLSADTAWSSALIIAMPNQKTELHYSKAVRLSQVLIDAHRLEPAAFTIANHLSLLDEDSKMKPEIDEVFQQLYQRANKPNNVSLNQSSHSILEQLKHFSYLRRLPYTLDADWARSQISSDPILQFKSDNPELRFQLLLTTRPTQIRIIGAIDKPKLVSFHVHWQLPDYLEHNQIELLPGAKASTAFVIQPDGVVELISYGWWNGKEVYFAPGSTIFIGLRSLASENEDLNLQIAELLTHKVGL</sequence>
<dbReference type="InterPro" id="IPR046459">
    <property type="entry name" value="Caps_syn_GfcC_N"/>
</dbReference>
<protein>
    <submittedName>
        <fullName evidence="4">Uncharacterized protein</fullName>
    </submittedName>
</protein>
<reference evidence="4 5" key="1">
    <citation type="submission" date="2019-06" db="EMBL/GenBank/DDBJ databases">
        <title>Whole genome shotgun sequence of Vibrio inusitatus NBRC 102082.</title>
        <authorList>
            <person name="Hosoyama A."/>
            <person name="Uohara A."/>
            <person name="Ohji S."/>
            <person name="Ichikawa N."/>
        </authorList>
    </citation>
    <scope>NUCLEOTIDE SEQUENCE [LARGE SCALE GENOMIC DNA]</scope>
    <source>
        <strain evidence="4 5">NBRC 102082</strain>
    </source>
</reference>
<gene>
    <name evidence="4" type="ORF">VIN01S_24840</name>
</gene>
<feature type="domain" description="Capsule biosynthesis GfcC-like N-terminal" evidence="3">
    <location>
        <begin position="28"/>
        <end position="140"/>
    </location>
</feature>
<feature type="chain" id="PRO_5021321786" evidence="1">
    <location>
        <begin position="26"/>
        <end position="259"/>
    </location>
</feature>
<organism evidence="4 5">
    <name type="scientific">Vibrio inusitatus NBRC 102082</name>
    <dbReference type="NCBI Taxonomy" id="1219070"/>
    <lineage>
        <taxon>Bacteria</taxon>
        <taxon>Pseudomonadati</taxon>
        <taxon>Pseudomonadota</taxon>
        <taxon>Gammaproteobacteria</taxon>
        <taxon>Vibrionales</taxon>
        <taxon>Vibrionaceae</taxon>
        <taxon>Vibrio</taxon>
    </lineage>
</organism>
<feature type="domain" description="Capsule biosynthesis GfcC-like C-terminal" evidence="2">
    <location>
        <begin position="173"/>
        <end position="257"/>
    </location>
</feature>
<feature type="signal peptide" evidence="1">
    <location>
        <begin position="1"/>
        <end position="25"/>
    </location>
</feature>
<evidence type="ECO:0000313" key="4">
    <source>
        <dbReference type="EMBL" id="GEA51680.1"/>
    </source>
</evidence>
<name>A0A4Y3HY87_9VIBR</name>
<dbReference type="EMBL" id="BJLF01000012">
    <property type="protein sequence ID" value="GEA51680.1"/>
    <property type="molecule type" value="Genomic_DNA"/>
</dbReference>
<evidence type="ECO:0000313" key="5">
    <source>
        <dbReference type="Proteomes" id="UP000318717"/>
    </source>
</evidence>
<evidence type="ECO:0000259" key="2">
    <source>
        <dbReference type="Pfam" id="PF06251"/>
    </source>
</evidence>
<proteinExistence type="predicted"/>
<keyword evidence="5" id="KW-1185">Reference proteome</keyword>
<evidence type="ECO:0000256" key="1">
    <source>
        <dbReference type="SAM" id="SignalP"/>
    </source>
</evidence>
<dbReference type="OrthoDB" id="5814422at2"/>
<comment type="caution">
    <text evidence="4">The sequence shown here is derived from an EMBL/GenBank/DDBJ whole genome shotgun (WGS) entry which is preliminary data.</text>
</comment>
<dbReference type="Proteomes" id="UP000318717">
    <property type="component" value="Unassembled WGS sequence"/>
</dbReference>
<accession>A0A4Y3HY87</accession>
<dbReference type="Pfam" id="PF06251">
    <property type="entry name" value="Caps_syn_GfcC_C"/>
    <property type="match status" value="1"/>
</dbReference>
<dbReference type="Gene3D" id="3.10.560.10">
    <property type="entry name" value="Outer membrane lipoprotein wza domain like"/>
    <property type="match status" value="1"/>
</dbReference>
<evidence type="ECO:0000259" key="3">
    <source>
        <dbReference type="Pfam" id="PF20616"/>
    </source>
</evidence>
<keyword evidence="1" id="KW-0732">Signal</keyword>
<dbReference type="AlphaFoldDB" id="A0A4Y3HY87"/>
<dbReference type="InterPro" id="IPR010425">
    <property type="entry name" value="Caps_synth_GfcC-like_C"/>
</dbReference>
<dbReference type="RefSeq" id="WP_141346156.1">
    <property type="nucleotide sequence ID" value="NZ_BJLF01000012.1"/>
</dbReference>
<dbReference type="Pfam" id="PF20616">
    <property type="entry name" value="Caps_syn_GfcC_N"/>
    <property type="match status" value="1"/>
</dbReference>